<evidence type="ECO:0000313" key="2">
    <source>
        <dbReference type="Proteomes" id="UP000238701"/>
    </source>
</evidence>
<dbReference type="Proteomes" id="UP000238701">
    <property type="component" value="Unassembled WGS sequence"/>
</dbReference>
<gene>
    <name evidence="1" type="ORF">SBA1_780011</name>
</gene>
<sequence>MEKNGNNHVVLQEILSQPQIWEKTFDVLKDTGDIPPRQRNQGWYERADYSRWVRFFLLLVLSRDPSLGKPA</sequence>
<name>A0A2U3L7D8_9BACT</name>
<evidence type="ECO:0000313" key="1">
    <source>
        <dbReference type="EMBL" id="SPF47823.1"/>
    </source>
</evidence>
<protein>
    <submittedName>
        <fullName evidence="1">Uncharacterized protein</fullName>
    </submittedName>
</protein>
<proteinExistence type="predicted"/>
<dbReference type="AlphaFoldDB" id="A0A2U3L7D8"/>
<reference evidence="2" key="1">
    <citation type="submission" date="2018-02" db="EMBL/GenBank/DDBJ databases">
        <authorList>
            <person name="Hausmann B."/>
        </authorList>
    </citation>
    <scope>NUCLEOTIDE SEQUENCE [LARGE SCALE GENOMIC DNA]</scope>
    <source>
        <strain evidence="2">Peat soil MAG SbA1</strain>
    </source>
</reference>
<accession>A0A2U3L7D8</accession>
<dbReference type="EMBL" id="OMOD01000175">
    <property type="protein sequence ID" value="SPF47823.1"/>
    <property type="molecule type" value="Genomic_DNA"/>
</dbReference>
<organism evidence="1 2">
    <name type="scientific">Candidatus Sulfotelmatobacter kueseliae</name>
    <dbReference type="NCBI Taxonomy" id="2042962"/>
    <lineage>
        <taxon>Bacteria</taxon>
        <taxon>Pseudomonadati</taxon>
        <taxon>Acidobacteriota</taxon>
        <taxon>Terriglobia</taxon>
        <taxon>Terriglobales</taxon>
        <taxon>Candidatus Korobacteraceae</taxon>
        <taxon>Candidatus Sulfotelmatobacter</taxon>
    </lineage>
</organism>